<organism evidence="2 3">
    <name type="scientific">Hibiscus syriacus</name>
    <name type="common">Rose of Sharon</name>
    <dbReference type="NCBI Taxonomy" id="106335"/>
    <lineage>
        <taxon>Eukaryota</taxon>
        <taxon>Viridiplantae</taxon>
        <taxon>Streptophyta</taxon>
        <taxon>Embryophyta</taxon>
        <taxon>Tracheophyta</taxon>
        <taxon>Spermatophyta</taxon>
        <taxon>Magnoliopsida</taxon>
        <taxon>eudicotyledons</taxon>
        <taxon>Gunneridae</taxon>
        <taxon>Pentapetalae</taxon>
        <taxon>rosids</taxon>
        <taxon>malvids</taxon>
        <taxon>Malvales</taxon>
        <taxon>Malvaceae</taxon>
        <taxon>Malvoideae</taxon>
        <taxon>Hibiscus</taxon>
    </lineage>
</organism>
<sequence>MIRYGCIRMEVAIRRIASSYGFHSMFRLHRVPVVQAYDGMIVGEHSRDTDHDVNPVRSKELSNMRAAGKDENVKLSSPRLMILEEAIGYVASDELIEMC</sequence>
<reference evidence="2" key="1">
    <citation type="submission" date="2019-09" db="EMBL/GenBank/DDBJ databases">
        <title>Draft genome information of white flower Hibiscus syriacus.</title>
        <authorList>
            <person name="Kim Y.-M."/>
        </authorList>
    </citation>
    <scope>NUCLEOTIDE SEQUENCE [LARGE SCALE GENOMIC DNA]</scope>
    <source>
        <strain evidence="2">YM2019G1</strain>
    </source>
</reference>
<dbReference type="EMBL" id="VEPZ02001774">
    <property type="protein sequence ID" value="KAE8655925.1"/>
    <property type="molecule type" value="Genomic_DNA"/>
</dbReference>
<dbReference type="InterPro" id="IPR042116">
    <property type="entry name" value="TypA/BipA_C"/>
</dbReference>
<feature type="domain" description="TypA/BipA C-terminal" evidence="1">
    <location>
        <begin position="32"/>
        <end position="98"/>
    </location>
</feature>
<dbReference type="Gene3D" id="2.40.50.250">
    <property type="entry name" value="bipa protein"/>
    <property type="match status" value="1"/>
</dbReference>
<gene>
    <name evidence="2" type="ORF">F3Y22_tig00117016pilonHSYRG00662</name>
</gene>
<accession>A0A6A2WIV7</accession>
<dbReference type="Pfam" id="PF21018">
    <property type="entry name" value="BipA_C"/>
    <property type="match status" value="1"/>
</dbReference>
<name>A0A6A2WIV7_HIBSY</name>
<comment type="caution">
    <text evidence="2">The sequence shown here is derived from an EMBL/GenBank/DDBJ whole genome shotgun (WGS) entry which is preliminary data.</text>
</comment>
<evidence type="ECO:0000313" key="3">
    <source>
        <dbReference type="Proteomes" id="UP000436088"/>
    </source>
</evidence>
<dbReference type="InterPro" id="IPR048876">
    <property type="entry name" value="BipA_C"/>
</dbReference>
<protein>
    <recommendedName>
        <fullName evidence="1">TypA/BipA C-terminal domain-containing protein</fullName>
    </recommendedName>
</protein>
<dbReference type="Gene3D" id="3.30.70.870">
    <property type="entry name" value="Elongation Factor G (Translational Gtpase), domain 3"/>
    <property type="match status" value="1"/>
</dbReference>
<proteinExistence type="predicted"/>
<keyword evidence="3" id="KW-1185">Reference proteome</keyword>
<evidence type="ECO:0000259" key="1">
    <source>
        <dbReference type="Pfam" id="PF21018"/>
    </source>
</evidence>
<dbReference type="AlphaFoldDB" id="A0A6A2WIV7"/>
<dbReference type="Proteomes" id="UP000436088">
    <property type="component" value="Unassembled WGS sequence"/>
</dbReference>
<evidence type="ECO:0000313" key="2">
    <source>
        <dbReference type="EMBL" id="KAE8655925.1"/>
    </source>
</evidence>